<accession>A0A0N0XU24</accession>
<evidence type="ECO:0000313" key="2">
    <source>
        <dbReference type="EMBL" id="KPC62104.1"/>
    </source>
</evidence>
<feature type="region of interest" description="Disordered" evidence="1">
    <location>
        <begin position="120"/>
        <end position="158"/>
    </location>
</feature>
<name>A0A0N0XU24_9ACTN</name>
<dbReference type="Proteomes" id="UP000037982">
    <property type="component" value="Unassembled WGS sequence"/>
</dbReference>
<reference evidence="3" key="1">
    <citation type="submission" date="2015-07" db="EMBL/GenBank/DDBJ databases">
        <authorList>
            <person name="Ju K.-S."/>
            <person name="Doroghazi J.R."/>
            <person name="Metcalf W.W."/>
        </authorList>
    </citation>
    <scope>NUCLEOTIDE SEQUENCE [LARGE SCALE GENOMIC DNA]</scope>
    <source>
        <strain evidence="3">NRRL ISP-5002</strain>
    </source>
</reference>
<evidence type="ECO:0000313" key="3">
    <source>
        <dbReference type="Proteomes" id="UP000037982"/>
    </source>
</evidence>
<proteinExistence type="predicted"/>
<dbReference type="EMBL" id="LGKG01000141">
    <property type="protein sequence ID" value="KPC62104.1"/>
    <property type="molecule type" value="Genomic_DNA"/>
</dbReference>
<evidence type="ECO:0000256" key="1">
    <source>
        <dbReference type="SAM" id="MobiDB-lite"/>
    </source>
</evidence>
<gene>
    <name evidence="2" type="ORF">ADL29_20165</name>
</gene>
<organism evidence="2 3">
    <name type="scientific">Streptomyces chattanoogensis</name>
    <dbReference type="NCBI Taxonomy" id="66876"/>
    <lineage>
        <taxon>Bacteria</taxon>
        <taxon>Bacillati</taxon>
        <taxon>Actinomycetota</taxon>
        <taxon>Actinomycetes</taxon>
        <taxon>Kitasatosporales</taxon>
        <taxon>Streptomycetaceae</taxon>
        <taxon>Streptomyces</taxon>
    </lineage>
</organism>
<dbReference type="AlphaFoldDB" id="A0A0N0XU24"/>
<protein>
    <submittedName>
        <fullName evidence="2">Uncharacterized protein</fullName>
    </submittedName>
</protein>
<dbReference type="PATRIC" id="fig|66876.3.peg.4433"/>
<keyword evidence="3" id="KW-1185">Reference proteome</keyword>
<sequence length="158" mass="16661">MCLALGVPRADAEQRLDGSDELLDELNPGEERMGGEILETLGVFDVDRSLDERGEEIKRWLGTAIGAHGTFGSGHAHSLWRRLRTGALTGAFLSPADSGPHPVEGAPSTYWEALTRAGEFCPPTTTKRTSGSRRRSSVAVGRLPGPGAGVLEPAAGEA</sequence>
<comment type="caution">
    <text evidence="2">The sequence shown here is derived from an EMBL/GenBank/DDBJ whole genome shotgun (WGS) entry which is preliminary data.</text>
</comment>